<organism evidence="2 3">
    <name type="scientific">Micromonospora mirobrigensis</name>
    <dbReference type="NCBI Taxonomy" id="262898"/>
    <lineage>
        <taxon>Bacteria</taxon>
        <taxon>Bacillati</taxon>
        <taxon>Actinomycetota</taxon>
        <taxon>Actinomycetes</taxon>
        <taxon>Micromonosporales</taxon>
        <taxon>Micromonosporaceae</taxon>
        <taxon>Micromonospora</taxon>
    </lineage>
</organism>
<reference evidence="3" key="1">
    <citation type="submission" date="2016-06" db="EMBL/GenBank/DDBJ databases">
        <authorList>
            <person name="Varghese N."/>
            <person name="Submissions Spin"/>
        </authorList>
    </citation>
    <scope>NUCLEOTIDE SEQUENCE [LARGE SCALE GENOMIC DNA]</scope>
    <source>
        <strain evidence="3">DSM 44830</strain>
    </source>
</reference>
<feature type="region of interest" description="Disordered" evidence="1">
    <location>
        <begin position="288"/>
        <end position="335"/>
    </location>
</feature>
<name>A0A1C4ZFF2_9ACTN</name>
<dbReference type="STRING" id="262898.GA0070564_105402"/>
<feature type="compositionally biased region" description="Low complexity" evidence="1">
    <location>
        <begin position="105"/>
        <end position="116"/>
    </location>
</feature>
<feature type="compositionally biased region" description="Basic residues" evidence="1">
    <location>
        <begin position="480"/>
        <end position="516"/>
    </location>
</feature>
<feature type="compositionally biased region" description="Basic and acidic residues" evidence="1">
    <location>
        <begin position="528"/>
        <end position="537"/>
    </location>
</feature>
<feature type="region of interest" description="Disordered" evidence="1">
    <location>
        <begin position="372"/>
        <end position="397"/>
    </location>
</feature>
<dbReference type="EMBL" id="FMCX01000005">
    <property type="protein sequence ID" value="SCF31730.1"/>
    <property type="molecule type" value="Genomic_DNA"/>
</dbReference>
<feature type="region of interest" description="Disordered" evidence="1">
    <location>
        <begin position="164"/>
        <end position="186"/>
    </location>
</feature>
<proteinExistence type="predicted"/>
<feature type="compositionally biased region" description="Gly residues" evidence="1">
    <location>
        <begin position="133"/>
        <end position="146"/>
    </location>
</feature>
<feature type="region of interest" description="Disordered" evidence="1">
    <location>
        <begin position="200"/>
        <end position="264"/>
    </location>
</feature>
<evidence type="ECO:0000313" key="2">
    <source>
        <dbReference type="EMBL" id="SCF31730.1"/>
    </source>
</evidence>
<feature type="compositionally biased region" description="Gly residues" evidence="1">
    <location>
        <begin position="220"/>
        <end position="247"/>
    </location>
</feature>
<protein>
    <submittedName>
        <fullName evidence="2">Uncharacterized protein</fullName>
    </submittedName>
</protein>
<feature type="compositionally biased region" description="Basic residues" evidence="1">
    <location>
        <begin position="538"/>
        <end position="547"/>
    </location>
</feature>
<feature type="region of interest" description="Disordered" evidence="1">
    <location>
        <begin position="459"/>
        <end position="570"/>
    </location>
</feature>
<keyword evidence="3" id="KW-1185">Reference proteome</keyword>
<evidence type="ECO:0000256" key="1">
    <source>
        <dbReference type="SAM" id="MobiDB-lite"/>
    </source>
</evidence>
<feature type="compositionally biased region" description="Basic residues" evidence="1">
    <location>
        <begin position="11"/>
        <end position="26"/>
    </location>
</feature>
<sequence>MRTGDGAGRTTGRRTRAAHRGGRSGRSRAGPGGHGGRGHGGAGHRGAARSPVRIGVRSGRRAPAVTGRRRGSGIVGARALRSPGRGGRLAGTSGAVDRSGRRRAVGPGARAAWTGRTARRGGGVGRRADVGPGHCGRPGAGTGAGGAALLRPVRRRRATGARPWIRGTPGVVRGGGTGHRVTGPRRRSRLLGAARYAGDGPGFTGRRASAGVAAAAGRSGRTGGAGRSGRTGGAGRSGRTGGAGRSGRAGAAGRRHGGVGVRSPAGLAQPVRRALRALGARLGDGPVPGAGRWVHRSGRGTTPGRRSGPRRRRQGWGVAGAGHDRGVVLGGPPPSDARVRPVGAGPAGRRPVAVVPGGRALLRGGRVVRRTDSAPAAGIRRARRRTRSGFGTAPRGVGRWRDGCARVPAAGVGGVTRRPVQRPGAAGAAGGVVGVGDPAGRWRHPTGVGRLAARRSGLRGGVHGTAGRLRTAPAVVRAVRSGRGHRSGSRGGRRGRSGSRGGRRGRSGPTGRRRTGCRSGRWWGPWDRTGRTRDPGRGRRARRRPGRGRAGGGTDRRYGRRHRTGTTGSRTAGAELRALLLRRTEVVDPAEVLAARGGLWLGVGPAPPPAATLGAGVPPLLRAVLRSLRTTRIHC</sequence>
<gene>
    <name evidence="2" type="ORF">GA0070564_105402</name>
</gene>
<evidence type="ECO:0000313" key="3">
    <source>
        <dbReference type="Proteomes" id="UP000199504"/>
    </source>
</evidence>
<feature type="compositionally biased region" description="Gly residues" evidence="1">
    <location>
        <begin position="30"/>
        <end position="44"/>
    </location>
</feature>
<feature type="region of interest" description="Disordered" evidence="1">
    <location>
        <begin position="1"/>
        <end position="146"/>
    </location>
</feature>
<dbReference type="AlphaFoldDB" id="A0A1C4ZFF2"/>
<dbReference type="Proteomes" id="UP000199504">
    <property type="component" value="Unassembled WGS sequence"/>
</dbReference>
<accession>A0A1C4ZFF2</accession>
<feature type="compositionally biased region" description="Low complexity" evidence="1">
    <location>
        <begin position="205"/>
        <end position="219"/>
    </location>
</feature>